<gene>
    <name evidence="2" type="ORF">M408DRAFT_9040</name>
</gene>
<feature type="compositionally biased region" description="Acidic residues" evidence="1">
    <location>
        <begin position="152"/>
        <end position="165"/>
    </location>
</feature>
<evidence type="ECO:0000313" key="2">
    <source>
        <dbReference type="EMBL" id="KIM27779.1"/>
    </source>
</evidence>
<dbReference type="Proteomes" id="UP000054097">
    <property type="component" value="Unassembled WGS sequence"/>
</dbReference>
<evidence type="ECO:0000256" key="1">
    <source>
        <dbReference type="SAM" id="MobiDB-lite"/>
    </source>
</evidence>
<sequence>MSYTALYRPPPPAPSAFLAMQLAQSTVVSNAHSSSSSTPSAYLPRIASKTSLNMASGGALPPIAAGVVQNTPASRNNSASSITALPSLSSSLNNLHTATSIGDVEIVGTQTPEAEELLRRVIQGNVKRLSNSSMGPVQGSNGHERTFNQYSDDSESDEDGDEDEDGYFRHQIRRSDQSRQNHHQHYSHSGAGASPQSNRHSNKASAGRSGLVMNRSRKDRLSSGASATSFAF</sequence>
<keyword evidence="3" id="KW-1185">Reference proteome</keyword>
<proteinExistence type="predicted"/>
<accession>A0A0C3B6L2</accession>
<reference evidence="2 3" key="1">
    <citation type="submission" date="2014-04" db="EMBL/GenBank/DDBJ databases">
        <authorList>
            <consortium name="DOE Joint Genome Institute"/>
            <person name="Kuo A."/>
            <person name="Zuccaro A."/>
            <person name="Kohler A."/>
            <person name="Nagy L.G."/>
            <person name="Floudas D."/>
            <person name="Copeland A."/>
            <person name="Barry K.W."/>
            <person name="Cichocki N."/>
            <person name="Veneault-Fourrey C."/>
            <person name="LaButti K."/>
            <person name="Lindquist E.A."/>
            <person name="Lipzen A."/>
            <person name="Lundell T."/>
            <person name="Morin E."/>
            <person name="Murat C."/>
            <person name="Sun H."/>
            <person name="Tunlid A."/>
            <person name="Henrissat B."/>
            <person name="Grigoriev I.V."/>
            <person name="Hibbett D.S."/>
            <person name="Martin F."/>
            <person name="Nordberg H.P."/>
            <person name="Cantor M.N."/>
            <person name="Hua S.X."/>
        </authorList>
    </citation>
    <scope>NUCLEOTIDE SEQUENCE [LARGE SCALE GENOMIC DNA]</scope>
    <source>
        <strain evidence="2 3">MAFF 305830</strain>
    </source>
</reference>
<dbReference type="OrthoDB" id="10490006at2759"/>
<feature type="region of interest" description="Disordered" evidence="1">
    <location>
        <begin position="129"/>
        <end position="232"/>
    </location>
</feature>
<reference evidence="3" key="2">
    <citation type="submission" date="2015-01" db="EMBL/GenBank/DDBJ databases">
        <title>Evolutionary Origins and Diversification of the Mycorrhizal Mutualists.</title>
        <authorList>
            <consortium name="DOE Joint Genome Institute"/>
            <consortium name="Mycorrhizal Genomics Consortium"/>
            <person name="Kohler A."/>
            <person name="Kuo A."/>
            <person name="Nagy L.G."/>
            <person name="Floudas D."/>
            <person name="Copeland A."/>
            <person name="Barry K.W."/>
            <person name="Cichocki N."/>
            <person name="Veneault-Fourrey C."/>
            <person name="LaButti K."/>
            <person name="Lindquist E.A."/>
            <person name="Lipzen A."/>
            <person name="Lundell T."/>
            <person name="Morin E."/>
            <person name="Murat C."/>
            <person name="Riley R."/>
            <person name="Ohm R."/>
            <person name="Sun H."/>
            <person name="Tunlid A."/>
            <person name="Henrissat B."/>
            <person name="Grigoriev I.V."/>
            <person name="Hibbett D.S."/>
            <person name="Martin F."/>
        </authorList>
    </citation>
    <scope>NUCLEOTIDE SEQUENCE [LARGE SCALE GENOMIC DNA]</scope>
    <source>
        <strain evidence="3">MAFF 305830</strain>
    </source>
</reference>
<dbReference type="EMBL" id="KN824296">
    <property type="protein sequence ID" value="KIM27779.1"/>
    <property type="molecule type" value="Genomic_DNA"/>
</dbReference>
<feature type="compositionally biased region" description="Polar residues" evidence="1">
    <location>
        <begin position="223"/>
        <end position="232"/>
    </location>
</feature>
<organism evidence="2 3">
    <name type="scientific">Serendipita vermifera MAFF 305830</name>
    <dbReference type="NCBI Taxonomy" id="933852"/>
    <lineage>
        <taxon>Eukaryota</taxon>
        <taxon>Fungi</taxon>
        <taxon>Dikarya</taxon>
        <taxon>Basidiomycota</taxon>
        <taxon>Agaricomycotina</taxon>
        <taxon>Agaricomycetes</taxon>
        <taxon>Sebacinales</taxon>
        <taxon>Serendipitaceae</taxon>
        <taxon>Serendipita</taxon>
    </lineage>
</organism>
<name>A0A0C3B6L2_SERVB</name>
<evidence type="ECO:0000313" key="3">
    <source>
        <dbReference type="Proteomes" id="UP000054097"/>
    </source>
</evidence>
<dbReference type="AlphaFoldDB" id="A0A0C3B6L2"/>
<dbReference type="HOGENOM" id="CLU_1195501_0_0_1"/>
<protein>
    <submittedName>
        <fullName evidence="2">Uncharacterized protein</fullName>
    </submittedName>
</protein>
<feature type="compositionally biased region" description="Polar residues" evidence="1">
    <location>
        <begin position="129"/>
        <end position="141"/>
    </location>
</feature>